<dbReference type="OrthoDB" id="10069349at2759"/>
<dbReference type="VEuPathDB" id="FungiDB:PV10_07984"/>
<keyword evidence="1" id="KW-0808">Transferase</keyword>
<dbReference type="Proteomes" id="UP000288859">
    <property type="component" value="Unassembled WGS sequence"/>
</dbReference>
<dbReference type="InterPro" id="IPR000608">
    <property type="entry name" value="UBC"/>
</dbReference>
<dbReference type="VEuPathDB" id="FungiDB:PV10_07983"/>
<evidence type="ECO:0000256" key="3">
    <source>
        <dbReference type="PROSITE-ProRule" id="PRU10133"/>
    </source>
</evidence>
<dbReference type="CDD" id="cd23804">
    <property type="entry name" value="UBCc_UBE2S"/>
    <property type="match status" value="1"/>
</dbReference>
<feature type="active site" description="Glycyl thioester intermediate" evidence="3">
    <location>
        <position position="94"/>
    </location>
</feature>
<dbReference type="EMBL" id="NAJM01000009">
    <property type="protein sequence ID" value="RVX73080.1"/>
    <property type="molecule type" value="Genomic_DNA"/>
</dbReference>
<dbReference type="InterPro" id="IPR016135">
    <property type="entry name" value="UBQ-conjugating_enzyme/RWD"/>
</dbReference>
<dbReference type="PROSITE" id="PS00183">
    <property type="entry name" value="UBC_1"/>
    <property type="match status" value="1"/>
</dbReference>
<feature type="compositionally biased region" description="Low complexity" evidence="4">
    <location>
        <begin position="358"/>
        <end position="380"/>
    </location>
</feature>
<feature type="region of interest" description="Disordered" evidence="4">
    <location>
        <begin position="283"/>
        <end position="307"/>
    </location>
</feature>
<keyword evidence="2" id="KW-0833">Ubl conjugation pathway</keyword>
<dbReference type="PROSITE" id="PS50127">
    <property type="entry name" value="UBC_2"/>
    <property type="match status" value="1"/>
</dbReference>
<accession>A0A438NBP7</accession>
<evidence type="ECO:0000259" key="5">
    <source>
        <dbReference type="PROSITE" id="PS50127"/>
    </source>
</evidence>
<protein>
    <recommendedName>
        <fullName evidence="5">UBC core domain-containing protein</fullName>
    </recommendedName>
</protein>
<feature type="domain" description="UBC core" evidence="5">
    <location>
        <begin position="3"/>
        <end position="156"/>
    </location>
</feature>
<reference evidence="6 7" key="1">
    <citation type="submission" date="2017-03" db="EMBL/GenBank/DDBJ databases">
        <title>Genomes of endolithic fungi from Antarctica.</title>
        <authorList>
            <person name="Coleine C."/>
            <person name="Masonjones S."/>
            <person name="Stajich J.E."/>
        </authorList>
    </citation>
    <scope>NUCLEOTIDE SEQUENCE [LARGE SCALE GENOMIC DNA]</scope>
    <source>
        <strain evidence="6 7">CCFEE 6314</strain>
    </source>
</reference>
<evidence type="ECO:0000313" key="6">
    <source>
        <dbReference type="EMBL" id="RVX73080.1"/>
    </source>
</evidence>
<dbReference type="Pfam" id="PF00179">
    <property type="entry name" value="UQ_con"/>
    <property type="match status" value="1"/>
</dbReference>
<organism evidence="6 7">
    <name type="scientific">Exophiala mesophila</name>
    <name type="common">Black yeast-like fungus</name>
    <dbReference type="NCBI Taxonomy" id="212818"/>
    <lineage>
        <taxon>Eukaryota</taxon>
        <taxon>Fungi</taxon>
        <taxon>Dikarya</taxon>
        <taxon>Ascomycota</taxon>
        <taxon>Pezizomycotina</taxon>
        <taxon>Eurotiomycetes</taxon>
        <taxon>Chaetothyriomycetidae</taxon>
        <taxon>Chaetothyriales</taxon>
        <taxon>Herpotrichiellaceae</taxon>
        <taxon>Exophiala</taxon>
    </lineage>
</organism>
<evidence type="ECO:0000313" key="7">
    <source>
        <dbReference type="Proteomes" id="UP000288859"/>
    </source>
</evidence>
<feature type="compositionally biased region" description="Low complexity" evidence="4">
    <location>
        <begin position="296"/>
        <end position="306"/>
    </location>
</feature>
<dbReference type="SMART" id="SM00212">
    <property type="entry name" value="UBCc"/>
    <property type="match status" value="1"/>
</dbReference>
<feature type="region of interest" description="Disordered" evidence="4">
    <location>
        <begin position="357"/>
        <end position="394"/>
    </location>
</feature>
<dbReference type="FunFam" id="3.10.110.10:FF:000077">
    <property type="entry name" value="Ubiquitin conjugating enzyme E2"/>
    <property type="match status" value="1"/>
</dbReference>
<proteinExistence type="predicted"/>
<comment type="caution">
    <text evidence="6">The sequence shown here is derived from an EMBL/GenBank/DDBJ whole genome shotgun (WGS) entry which is preliminary data.</text>
</comment>
<dbReference type="SUPFAM" id="SSF54495">
    <property type="entry name" value="UBC-like"/>
    <property type="match status" value="1"/>
</dbReference>
<dbReference type="GO" id="GO:0016740">
    <property type="term" value="F:transferase activity"/>
    <property type="evidence" value="ECO:0007669"/>
    <property type="project" value="UniProtKB-KW"/>
</dbReference>
<dbReference type="AlphaFoldDB" id="A0A438NBP7"/>
<feature type="compositionally biased region" description="Polar residues" evidence="4">
    <location>
        <begin position="184"/>
        <end position="198"/>
    </location>
</feature>
<evidence type="ECO:0000256" key="1">
    <source>
        <dbReference type="ARBA" id="ARBA00022679"/>
    </source>
</evidence>
<evidence type="ECO:0000256" key="2">
    <source>
        <dbReference type="ARBA" id="ARBA00022786"/>
    </source>
</evidence>
<dbReference type="InterPro" id="IPR023313">
    <property type="entry name" value="UBQ-conjugating_AS"/>
</dbReference>
<dbReference type="Gene3D" id="3.10.110.10">
    <property type="entry name" value="Ubiquitin Conjugating Enzyme"/>
    <property type="match status" value="1"/>
</dbReference>
<evidence type="ECO:0000256" key="4">
    <source>
        <dbReference type="SAM" id="MobiDB-lite"/>
    </source>
</evidence>
<gene>
    <name evidence="6" type="ORF">B0A52_02206</name>
</gene>
<sequence>MASSLRRLIKDHALLRNDPPPNYFFPDTDDLSSVPDDLTQLVVLITGAEGTPYSQGLWRLHLKMPQDYPRNPPKATFKTRIYHPNVDETTGAVCLETLKRDWDPKLTLKDILVTISCLLIQPNPDSALNAAAGALIQEDYDAFSKQAQLMTRIHAPIPPHLRHEVRVAKKRGEEDEDLAVVGSNADTLHSQCPSQQNDAQEDDTKENEPRMLSTDHLQANTKNKRPLADVLVHQDHKPRAENIQAKSEDHNLILLGKMRTSAPTTILISTLTLLASLTSAQSSSTTVEPETPLPTSSDAITSSSGSYENPFTIYTTQTDSLGVITGQPSVVTSQPELVTSQPAAATNPTLSGYWYGNETTSTSAESTSTEDATTTLATSTVPVESTEGGASGSRSASASLAVATGAAVSNQVAGAGLALVVLGLGFSML</sequence>
<dbReference type="PANTHER" id="PTHR24068">
    <property type="entry name" value="UBIQUITIN-CONJUGATING ENZYME E2"/>
    <property type="match status" value="1"/>
</dbReference>
<feature type="region of interest" description="Disordered" evidence="4">
    <location>
        <begin position="184"/>
        <end position="209"/>
    </location>
</feature>
<name>A0A438NBP7_EXOME</name>